<feature type="transmembrane region" description="Helical" evidence="1">
    <location>
        <begin position="92"/>
        <end position="109"/>
    </location>
</feature>
<feature type="transmembrane region" description="Helical" evidence="1">
    <location>
        <begin position="184"/>
        <end position="200"/>
    </location>
</feature>
<protein>
    <recommendedName>
        <fullName evidence="4">YhhN-like protein</fullName>
    </recommendedName>
</protein>
<dbReference type="AlphaFoldDB" id="A0A1M6B742"/>
<organism evidence="2 3">
    <name type="scientific">Flavobacterium haoranii</name>
    <dbReference type="NCBI Taxonomy" id="683124"/>
    <lineage>
        <taxon>Bacteria</taxon>
        <taxon>Pseudomonadati</taxon>
        <taxon>Bacteroidota</taxon>
        <taxon>Flavobacteriia</taxon>
        <taxon>Flavobacteriales</taxon>
        <taxon>Flavobacteriaceae</taxon>
        <taxon>Flavobacterium</taxon>
    </lineage>
</organism>
<feature type="transmembrane region" description="Helical" evidence="1">
    <location>
        <begin position="152"/>
        <end position="172"/>
    </location>
</feature>
<evidence type="ECO:0008006" key="4">
    <source>
        <dbReference type="Google" id="ProtNLM"/>
    </source>
</evidence>
<dbReference type="EMBL" id="FQZH01000001">
    <property type="protein sequence ID" value="SHI44477.1"/>
    <property type="molecule type" value="Genomic_DNA"/>
</dbReference>
<dbReference type="STRING" id="683124.SAMN05444337_0016"/>
<keyword evidence="1" id="KW-0812">Transmembrane</keyword>
<proteinExistence type="predicted"/>
<sequence>MYWFSFSISLIGLLYLFLNTFLFVRLKRTKKEVSKVFVFYLITLSIIEFFCNLIGLISPNSNFFISHFYFVSQFYILSFLFYSLFHENKIKHLIKLVAIVQTIFLVYTYYSNVELFCNFNIYEIVSCSIILIFYGLLFILKNFDTEHQYLNFSLGLILYLSCSISIFVSGNFDMVLCEKPYIDIWIFNSIFYILFQFLVYREYRFIKNS</sequence>
<reference evidence="2 3" key="1">
    <citation type="submission" date="2016-11" db="EMBL/GenBank/DDBJ databases">
        <authorList>
            <person name="Jaros S."/>
            <person name="Januszkiewicz K."/>
            <person name="Wedrychowicz H."/>
        </authorList>
    </citation>
    <scope>NUCLEOTIDE SEQUENCE [LARGE SCALE GENOMIC DNA]</scope>
    <source>
        <strain evidence="2 3">DSM 22807</strain>
    </source>
</reference>
<gene>
    <name evidence="2" type="ORF">SAMN05444337_0016</name>
</gene>
<evidence type="ECO:0000313" key="2">
    <source>
        <dbReference type="EMBL" id="SHI44477.1"/>
    </source>
</evidence>
<accession>A0A1M6B742</accession>
<evidence type="ECO:0000256" key="1">
    <source>
        <dbReference type="SAM" id="Phobius"/>
    </source>
</evidence>
<feature type="transmembrane region" description="Helical" evidence="1">
    <location>
        <begin position="6"/>
        <end position="24"/>
    </location>
</feature>
<feature type="transmembrane region" description="Helical" evidence="1">
    <location>
        <begin position="121"/>
        <end position="140"/>
    </location>
</feature>
<keyword evidence="1" id="KW-1133">Transmembrane helix</keyword>
<name>A0A1M6B742_9FLAO</name>
<feature type="transmembrane region" description="Helical" evidence="1">
    <location>
        <begin position="63"/>
        <end position="85"/>
    </location>
</feature>
<evidence type="ECO:0000313" key="3">
    <source>
        <dbReference type="Proteomes" id="UP000184232"/>
    </source>
</evidence>
<keyword evidence="3" id="KW-1185">Reference proteome</keyword>
<feature type="transmembrane region" description="Helical" evidence="1">
    <location>
        <begin position="36"/>
        <end position="57"/>
    </location>
</feature>
<dbReference type="Proteomes" id="UP000184232">
    <property type="component" value="Unassembled WGS sequence"/>
</dbReference>
<keyword evidence="1" id="KW-0472">Membrane</keyword>